<sequence>MLCGKNWKAIDCPQSALKVDEDEPYRGSFRGFDKSSNSTHAAEGTEGLSCPAAATQPTFFHIPFLAYRRNILHPGLNYIPACLERVWHGPTVPFAADPHSTVMVRPLPDQAQHNCAHVSLTHHVIQHGQDLRGLGHRGTRWHLERVPPIKHDVQHDPARPDVRHFAVVLAIAIDEDLWGHVRKRAHLVIRGRREEKNTREVQFKKKAVRGRRSLRMARMMTAERTILRQHACSHLNLTDPTHKAKDGKRTNGAWDIQLQACPQFGLKHVLQ</sequence>
<protein>
    <submittedName>
        <fullName evidence="1">Uncharacterized protein</fullName>
    </submittedName>
</protein>
<dbReference type="Proteomes" id="UP000722791">
    <property type="component" value="Unassembled WGS sequence"/>
</dbReference>
<accession>A0A8J4G7I3</accession>
<gene>
    <name evidence="1" type="ORF">Vretimale_6344</name>
</gene>
<dbReference type="EMBL" id="BNCQ01000009">
    <property type="protein sequence ID" value="GIM01658.1"/>
    <property type="molecule type" value="Genomic_DNA"/>
</dbReference>
<name>A0A8J4G7I3_9CHLO</name>
<organism evidence="1 2">
    <name type="scientific">Volvox reticuliferus</name>
    <dbReference type="NCBI Taxonomy" id="1737510"/>
    <lineage>
        <taxon>Eukaryota</taxon>
        <taxon>Viridiplantae</taxon>
        <taxon>Chlorophyta</taxon>
        <taxon>core chlorophytes</taxon>
        <taxon>Chlorophyceae</taxon>
        <taxon>CS clade</taxon>
        <taxon>Chlamydomonadales</taxon>
        <taxon>Volvocaceae</taxon>
        <taxon>Volvox</taxon>
    </lineage>
</organism>
<evidence type="ECO:0000313" key="2">
    <source>
        <dbReference type="Proteomes" id="UP000722791"/>
    </source>
</evidence>
<reference evidence="1" key="1">
    <citation type="journal article" date="2021" name="Proc. Natl. Acad. Sci. U.S.A.">
        <title>Three genomes in the algal genus Volvox reveal the fate of a haploid sex-determining region after a transition to homothallism.</title>
        <authorList>
            <person name="Yamamoto K."/>
            <person name="Hamaji T."/>
            <person name="Kawai-Toyooka H."/>
            <person name="Matsuzaki R."/>
            <person name="Takahashi F."/>
            <person name="Nishimura Y."/>
            <person name="Kawachi M."/>
            <person name="Noguchi H."/>
            <person name="Minakuchi Y."/>
            <person name="Umen J.G."/>
            <person name="Toyoda A."/>
            <person name="Nozaki H."/>
        </authorList>
    </citation>
    <scope>NUCLEOTIDE SEQUENCE</scope>
    <source>
        <strain evidence="1">NIES-3785</strain>
    </source>
</reference>
<proteinExistence type="predicted"/>
<comment type="caution">
    <text evidence="1">The sequence shown here is derived from an EMBL/GenBank/DDBJ whole genome shotgun (WGS) entry which is preliminary data.</text>
</comment>
<dbReference type="AlphaFoldDB" id="A0A8J4G7I3"/>
<evidence type="ECO:0000313" key="1">
    <source>
        <dbReference type="EMBL" id="GIM01658.1"/>
    </source>
</evidence>